<evidence type="ECO:0000313" key="8">
    <source>
        <dbReference type="EMBL" id="MCB5225902.1"/>
    </source>
</evidence>
<dbReference type="EMBL" id="JAEINI020000002">
    <property type="protein sequence ID" value="MCB5225902.1"/>
    <property type="molecule type" value="Genomic_DNA"/>
</dbReference>
<name>A0ABS8C0P5_9ALTE</name>
<keyword evidence="2" id="KW-0808">Transferase</keyword>
<proteinExistence type="inferred from homology"/>
<dbReference type="GO" id="GO:0003746">
    <property type="term" value="F:translation elongation factor activity"/>
    <property type="evidence" value="ECO:0007669"/>
    <property type="project" value="UniProtKB-KW"/>
</dbReference>
<comment type="catalytic activity">
    <reaction evidence="7">
        <text>dTDP-beta-L-rhamnose + L-arginyl-[protein] = N(omega)-(alpha-L-rhamnosyl)-L-arginyl-[protein] + dTDP + H(+)</text>
        <dbReference type="Rhea" id="RHEA:66692"/>
        <dbReference type="Rhea" id="RHEA-COMP:10532"/>
        <dbReference type="Rhea" id="RHEA-COMP:17096"/>
        <dbReference type="ChEBI" id="CHEBI:15378"/>
        <dbReference type="ChEBI" id="CHEBI:29965"/>
        <dbReference type="ChEBI" id="CHEBI:57510"/>
        <dbReference type="ChEBI" id="CHEBI:58369"/>
        <dbReference type="ChEBI" id="CHEBI:167445"/>
    </reaction>
    <physiologicalReaction direction="left-to-right" evidence="7">
        <dbReference type="Rhea" id="RHEA:66693"/>
    </physiologicalReaction>
</comment>
<keyword evidence="8" id="KW-0251">Elongation factor</keyword>
<reference evidence="8 9" key="1">
    <citation type="submission" date="2021-10" db="EMBL/GenBank/DDBJ databases">
        <title>Alishewanella koreense sp. nov. isolated from seawater of southwestern coast in South Korea and the proposal for the reclassification of Rheinheimera perlucida and Rheinheimera tuosuensis as Arsukibacterium perlucida and Arsukibacterium tuosuensis.</title>
        <authorList>
            <person name="Kim K.H."/>
            <person name="Ruan W."/>
            <person name="Kim K.R."/>
            <person name="Baek J.H."/>
            <person name="Jeon C.O."/>
        </authorList>
    </citation>
    <scope>NUCLEOTIDE SEQUENCE [LARGE SCALE GENOMIC DNA]</scope>
    <source>
        <strain evidence="8 9">16-MA</strain>
    </source>
</reference>
<evidence type="ECO:0000256" key="5">
    <source>
        <dbReference type="ARBA" id="ARBA00024416"/>
    </source>
</evidence>
<evidence type="ECO:0000256" key="6">
    <source>
        <dbReference type="ARBA" id="ARBA00030025"/>
    </source>
</evidence>
<dbReference type="Proteomes" id="UP000633814">
    <property type="component" value="Unassembled WGS sequence"/>
</dbReference>
<keyword evidence="9" id="KW-1185">Reference proteome</keyword>
<protein>
    <recommendedName>
        <fullName evidence="5">Protein-arginine rhamnosyltransferase</fullName>
    </recommendedName>
    <alternativeName>
        <fullName evidence="6">EF-P arginine rhamnosyltransferase</fullName>
    </alternativeName>
</protein>
<evidence type="ECO:0000313" key="9">
    <source>
        <dbReference type="Proteomes" id="UP000633814"/>
    </source>
</evidence>
<dbReference type="InterPro" id="IPR016633">
    <property type="entry name" value="EarP"/>
</dbReference>
<keyword evidence="1" id="KW-0328">Glycosyltransferase</keyword>
<dbReference type="NCBIfam" id="TIGR03837">
    <property type="entry name" value="efp_Arg_rhamno"/>
    <property type="match status" value="1"/>
</dbReference>
<organism evidence="8 9">
    <name type="scientific">Alishewanella maricola</name>
    <dbReference type="NCBI Taxonomy" id="2795740"/>
    <lineage>
        <taxon>Bacteria</taxon>
        <taxon>Pseudomonadati</taxon>
        <taxon>Pseudomonadota</taxon>
        <taxon>Gammaproteobacteria</taxon>
        <taxon>Alteromonadales</taxon>
        <taxon>Alteromonadaceae</taxon>
        <taxon>Alishewanella</taxon>
    </lineage>
</organism>
<evidence type="ECO:0000256" key="2">
    <source>
        <dbReference type="ARBA" id="ARBA00022679"/>
    </source>
</evidence>
<accession>A0ABS8C0P5</accession>
<sequence length="385" mass="43532">MRLAQQQGWDIFCAVVDNFGDIGICWRLSRQLVAEHGLAVRLWVDDLVSFQRLCPAIDPNLTEQQQAGVLICHWQAQTPWQSITPGTVVVEALACTIPFAYQQQMAQQAVKPLWLNLEYLSAESWIEACHTMASPQPQLPLIKYFFFPGFSAKTGGLLCEKGRIAQLSAFQQDALAQQHFWQQLGISLTDENTLKVSLFAYTQQALGSLLALWQQYDRSVLCVIPLGALADQAKQLLPGLSLEEPWQAGSLTVHLLAFLPQPQYDYLLSACDINFVRGEDSVIRAQWAAKPFIWQIYRQAEQAHIDKLSAFLARYTAAFPAELASVVQKLHLQWNTEQDVQHSWQDFALVSSQIAQLNQLWRNKLESFGDLASNLVRFAEKKIIM</sequence>
<evidence type="ECO:0000256" key="7">
    <source>
        <dbReference type="ARBA" id="ARBA00048472"/>
    </source>
</evidence>
<comment type="caution">
    <text evidence="8">The sequence shown here is derived from an EMBL/GenBank/DDBJ whole genome shotgun (WGS) entry which is preliminary data.</text>
</comment>
<evidence type="ECO:0000256" key="4">
    <source>
        <dbReference type="ARBA" id="ARBA00024346"/>
    </source>
</evidence>
<evidence type="ECO:0000256" key="1">
    <source>
        <dbReference type="ARBA" id="ARBA00022676"/>
    </source>
</evidence>
<comment type="similarity">
    <text evidence="4">Belongs to the glycosyltransferase 104 family.</text>
</comment>
<keyword evidence="8" id="KW-0648">Protein biosynthesis</keyword>
<comment type="function">
    <text evidence="3">Protein-arginine rhamnosyltransferase that catalyzes the transfer of a single rhamnose to elongation factor P (EF-P) on 'Lys-32', a modification required for EF-P-dependent rescue of polyproline stalled ribosomes.</text>
</comment>
<dbReference type="PIRSF" id="PIRSF015557">
    <property type="entry name" value="UCP015557"/>
    <property type="match status" value="1"/>
</dbReference>
<evidence type="ECO:0000256" key="3">
    <source>
        <dbReference type="ARBA" id="ARBA00024303"/>
    </source>
</evidence>
<dbReference type="Pfam" id="PF10093">
    <property type="entry name" value="EarP"/>
    <property type="match status" value="1"/>
</dbReference>
<gene>
    <name evidence="8" type="primary">earP</name>
    <name evidence="8" type="ORF">JAO78_003650</name>
</gene>
<dbReference type="RefSeq" id="WP_226749997.1">
    <property type="nucleotide sequence ID" value="NZ_JAEINI020000002.1"/>
</dbReference>